<accession>A3CSW9</accession>
<feature type="transmembrane region" description="Helical" evidence="1">
    <location>
        <begin position="112"/>
        <end position="134"/>
    </location>
</feature>
<evidence type="ECO:0000259" key="2">
    <source>
        <dbReference type="Pfam" id="PF02517"/>
    </source>
</evidence>
<evidence type="ECO:0000256" key="1">
    <source>
        <dbReference type="SAM" id="Phobius"/>
    </source>
</evidence>
<evidence type="ECO:0000313" key="4">
    <source>
        <dbReference type="Proteomes" id="UP000002146"/>
    </source>
</evidence>
<dbReference type="GO" id="GO:0004175">
    <property type="term" value="F:endopeptidase activity"/>
    <property type="evidence" value="ECO:0007669"/>
    <property type="project" value="UniProtKB-ARBA"/>
</dbReference>
<keyword evidence="1" id="KW-0472">Membrane</keyword>
<dbReference type="Proteomes" id="UP000002146">
    <property type="component" value="Chromosome"/>
</dbReference>
<reference evidence="3 4" key="1">
    <citation type="journal article" date="2009" name="Stand. Genomic Sci.">
        <title>Complete genome sequence of Methanoculleus marisnigri Romesser et al. 1981 type strain JR1.</title>
        <authorList>
            <person name="Anderson I.J."/>
            <person name="Sieprawska-Lupa M."/>
            <person name="Lapidus A."/>
            <person name="Nolan M."/>
            <person name="Copeland A."/>
            <person name="Glavina Del Rio T."/>
            <person name="Tice H."/>
            <person name="Dalin E."/>
            <person name="Barry K."/>
            <person name="Saunders E."/>
            <person name="Han C."/>
            <person name="Brettin T."/>
            <person name="Detter J.C."/>
            <person name="Bruce D."/>
            <person name="Mikhailova N."/>
            <person name="Pitluck S."/>
            <person name="Hauser L."/>
            <person name="Land M."/>
            <person name="Lucas S."/>
            <person name="Richardson P."/>
            <person name="Whitman W.B."/>
            <person name="Kyrpides N.C."/>
        </authorList>
    </citation>
    <scope>NUCLEOTIDE SEQUENCE [LARGE SCALE GENOMIC DNA]</scope>
    <source>
        <strain evidence="4">ATCC 35101 / DSM 1498 / JR1</strain>
    </source>
</reference>
<feature type="transmembrane region" description="Helical" evidence="1">
    <location>
        <begin position="341"/>
        <end position="358"/>
    </location>
</feature>
<protein>
    <submittedName>
        <fullName evidence="3">Abortive infection protein</fullName>
    </submittedName>
</protein>
<feature type="transmembrane region" description="Helical" evidence="1">
    <location>
        <begin position="198"/>
        <end position="225"/>
    </location>
</feature>
<name>A3CSW9_METMJ</name>
<feature type="transmembrane region" description="Helical" evidence="1">
    <location>
        <begin position="318"/>
        <end position="335"/>
    </location>
</feature>
<keyword evidence="1" id="KW-1133">Transmembrane helix</keyword>
<dbReference type="AlphaFoldDB" id="A3CSW9"/>
<dbReference type="eggNOG" id="arCOG06588">
    <property type="taxonomic scope" value="Archaea"/>
</dbReference>
<feature type="transmembrane region" description="Helical" evidence="1">
    <location>
        <begin position="42"/>
        <end position="62"/>
    </location>
</feature>
<proteinExistence type="predicted"/>
<evidence type="ECO:0000313" key="3">
    <source>
        <dbReference type="EMBL" id="ABN56469.1"/>
    </source>
</evidence>
<dbReference type="Pfam" id="PF02517">
    <property type="entry name" value="Rce1-like"/>
    <property type="match status" value="1"/>
</dbReference>
<sequence>MDIAMLPEFFRRYAAELLIAFFALIFLVGAFCEIGGEAGAFLTSALDVALFVILAMLVYLATRHPAFRWIAVLWLLIMVAGLAALAVGFGAIAILPAEMLETEEIDPETVDLAMAVEVVLLLLGALVAGFASLVGLSRRFRGWLAGYLPFDPDSLLHTVALVVILAMILIPPVPLLVAGVPPFLSETFLDLLLESGDLLANTVTLNAYTLFWTLIGSFFIAGACVRRTPRETLERLGLVRPTGKEIAFAVGAGLVLVAAFHFIDMALAMLVGWLGLPVTDMEAVNLLFAGTLTLPGVIMASVAAGFGEEVSIRGLLQPRFGILLPALLFASLHAFQYSWDGLISVFIAGIAFAYIRRYSNTTTSAITHTVYDLVLFSMMLVGMSI</sequence>
<keyword evidence="4" id="KW-1185">Reference proteome</keyword>
<gene>
    <name evidence="3" type="ordered locus">Memar_0536</name>
</gene>
<dbReference type="InterPro" id="IPR003675">
    <property type="entry name" value="Rce1/LyrA-like_dom"/>
</dbReference>
<dbReference type="HOGENOM" id="CLU_724831_0_0_2"/>
<dbReference type="EMBL" id="CP000562">
    <property type="protein sequence ID" value="ABN56469.1"/>
    <property type="molecule type" value="Genomic_DNA"/>
</dbReference>
<feature type="domain" description="CAAX prenyl protease 2/Lysostaphin resistance protein A-like" evidence="2">
    <location>
        <begin position="293"/>
        <end position="374"/>
    </location>
</feature>
<feature type="transmembrane region" description="Helical" evidence="1">
    <location>
        <begin position="155"/>
        <end position="178"/>
    </location>
</feature>
<organism evidence="3 4">
    <name type="scientific">Methanoculleus marisnigri (strain ATCC 35101 / DSM 1498 / JR1)</name>
    <dbReference type="NCBI Taxonomy" id="368407"/>
    <lineage>
        <taxon>Archaea</taxon>
        <taxon>Methanobacteriati</taxon>
        <taxon>Methanobacteriota</taxon>
        <taxon>Stenosarchaea group</taxon>
        <taxon>Methanomicrobia</taxon>
        <taxon>Methanomicrobiales</taxon>
        <taxon>Methanomicrobiaceae</taxon>
        <taxon>Methanoculleus</taxon>
    </lineage>
</organism>
<dbReference type="STRING" id="368407.Memar_0536"/>
<feature type="transmembrane region" description="Helical" evidence="1">
    <location>
        <begin position="286"/>
        <end position="306"/>
    </location>
</feature>
<feature type="transmembrane region" description="Helical" evidence="1">
    <location>
        <begin position="69"/>
        <end position="92"/>
    </location>
</feature>
<feature type="transmembrane region" description="Helical" evidence="1">
    <location>
        <begin position="246"/>
        <end position="274"/>
    </location>
</feature>
<dbReference type="GO" id="GO:0080120">
    <property type="term" value="P:CAAX-box protein maturation"/>
    <property type="evidence" value="ECO:0007669"/>
    <property type="project" value="UniProtKB-ARBA"/>
</dbReference>
<dbReference type="KEGG" id="mem:Memar_0536"/>
<keyword evidence="1" id="KW-0812">Transmembrane</keyword>